<proteinExistence type="predicted"/>
<sequence>MLNKITHEEVIRLIESKNISDQNVRLIASKYVVGQSLVQYIGNFKISEIYLVHYLESKNLIRIINSFLLVMKLNDNYHHFYQSKEVKMLLNIVGTSKEINKLSEVQINFALFNNLIKYALSITDNGDRMDSKAKFYGKLPTRFLSFRQDKADAWLDHFCDYLLQYASNIKYYTDSQNTINYVLTNICFYLINFRPNTYYIKDSDSDINSTVNRIISELYDSVNS</sequence>
<gene>
    <name evidence="1" type="ORF">QWZ15_12280</name>
</gene>
<protein>
    <recommendedName>
        <fullName evidence="3">Tetracyclin repressor-like C-terminal domain-containing protein</fullName>
    </recommendedName>
</protein>
<name>A0ABT8C882_9BACT</name>
<evidence type="ECO:0000313" key="1">
    <source>
        <dbReference type="EMBL" id="MDN3688611.1"/>
    </source>
</evidence>
<dbReference type="EMBL" id="JAUFQS010000010">
    <property type="protein sequence ID" value="MDN3688611.1"/>
    <property type="molecule type" value="Genomic_DNA"/>
</dbReference>
<evidence type="ECO:0000313" key="2">
    <source>
        <dbReference type="Proteomes" id="UP001236663"/>
    </source>
</evidence>
<evidence type="ECO:0008006" key="3">
    <source>
        <dbReference type="Google" id="ProtNLM"/>
    </source>
</evidence>
<dbReference type="RefSeq" id="WP_163386709.1">
    <property type="nucleotide sequence ID" value="NZ_JAUFQS010000010.1"/>
</dbReference>
<organism evidence="1 2">
    <name type="scientific">Cyclobacterium jeungdonense</name>
    <dbReference type="NCBI Taxonomy" id="708087"/>
    <lineage>
        <taxon>Bacteria</taxon>
        <taxon>Pseudomonadati</taxon>
        <taxon>Bacteroidota</taxon>
        <taxon>Cytophagia</taxon>
        <taxon>Cytophagales</taxon>
        <taxon>Cyclobacteriaceae</taxon>
        <taxon>Cyclobacterium</taxon>
    </lineage>
</organism>
<dbReference type="Proteomes" id="UP001236663">
    <property type="component" value="Unassembled WGS sequence"/>
</dbReference>
<accession>A0ABT8C882</accession>
<reference evidence="2" key="1">
    <citation type="journal article" date="2019" name="Int. J. Syst. Evol. Microbiol.">
        <title>The Global Catalogue of Microorganisms (GCM) 10K type strain sequencing project: providing services to taxonomists for standard genome sequencing and annotation.</title>
        <authorList>
            <consortium name="The Broad Institute Genomics Platform"/>
            <consortium name="The Broad Institute Genome Sequencing Center for Infectious Disease"/>
            <person name="Wu L."/>
            <person name="Ma J."/>
        </authorList>
    </citation>
    <scope>NUCLEOTIDE SEQUENCE [LARGE SCALE GENOMIC DNA]</scope>
    <source>
        <strain evidence="2">CECT 7706</strain>
    </source>
</reference>
<comment type="caution">
    <text evidence="1">The sequence shown here is derived from an EMBL/GenBank/DDBJ whole genome shotgun (WGS) entry which is preliminary data.</text>
</comment>
<keyword evidence="2" id="KW-1185">Reference proteome</keyword>